<feature type="domain" description="Polyphosphate kinase-2-related" evidence="1">
    <location>
        <begin position="15"/>
        <end position="231"/>
    </location>
</feature>
<dbReference type="Proteomes" id="UP000249377">
    <property type="component" value="Unassembled WGS sequence"/>
</dbReference>
<dbReference type="PANTHER" id="PTHR34383:SF3">
    <property type="entry name" value="POLYPHOSPHATE:AMP PHOSPHOTRANSFERASE"/>
    <property type="match status" value="1"/>
</dbReference>
<sequence length="488" mass="56776">MAKEKRNQSNGDGREKLELKKLRELLAEQQLLLKEHRLPVLILLEGWSGAGKGAVLSRVVKSLDPRFYHVYAKSKTTEGEERRPYLWRYFTKIPEAGKIVLMDSGWMEDSVRAHLSGSLDNEDYAARLTSIMAFERQLAVNGYLLFKIFLNISEKEQGKRLDLLREDKNTRWRVNEEDLWQNKHYDKTKKELERFMERTNVPFAPWHVVDGTDIRQAELAVLKLLTGGIDGAVKGAAVRPQPLEEAFPMKKAGLLAEVDLGKALSEKEYEVRLKSGQERLRELHNRIYRKKVPVVIVYEGWDAAGKGGNIKRLAGALDARGYEVVPIAAPEPHEKSRHYLWRFWTHLPKTGHVTVFDRSWYGRVMVERVEGLCSQEEWRRAYQEINEFEKELTDWGAVVVKFWLHIDPETQLERFTERQNTPEKRWKLTDEDWRNREKWPAYEAAVDEMLAKTSTQFAPWHIIESNDKKFARVKAIETVIAAIERAVG</sequence>
<dbReference type="GO" id="GO:0043751">
    <property type="term" value="F:polyphosphate:AMP phosphotransferase activity"/>
    <property type="evidence" value="ECO:0007669"/>
    <property type="project" value="InterPro"/>
</dbReference>
<keyword evidence="3" id="KW-1185">Reference proteome</keyword>
<evidence type="ECO:0000313" key="2">
    <source>
        <dbReference type="EMBL" id="RAQ30447.1"/>
    </source>
</evidence>
<gene>
    <name evidence="2" type="primary">pap</name>
    <name evidence="2" type="ORF">DPQ25_02795</name>
</gene>
<dbReference type="GO" id="GO:0006797">
    <property type="term" value="P:polyphosphate metabolic process"/>
    <property type="evidence" value="ECO:0007669"/>
    <property type="project" value="InterPro"/>
</dbReference>
<dbReference type="NCBIfam" id="TIGR03708">
    <property type="entry name" value="poly_P_AMP_trns"/>
    <property type="match status" value="1"/>
</dbReference>
<name>A0A328UF68_9FIRM</name>
<keyword evidence="2" id="KW-0808">Transferase</keyword>
<organism evidence="2 3">
    <name type="scientific">Hydrogeniiclostridium mannosilyticum</name>
    <dbReference type="NCBI Taxonomy" id="2764322"/>
    <lineage>
        <taxon>Bacteria</taxon>
        <taxon>Bacillati</taxon>
        <taxon>Bacillota</taxon>
        <taxon>Clostridia</taxon>
        <taxon>Eubacteriales</taxon>
        <taxon>Acutalibacteraceae</taxon>
        <taxon>Hydrogeniiclostridium</taxon>
    </lineage>
</organism>
<proteinExistence type="predicted"/>
<dbReference type="PANTHER" id="PTHR34383">
    <property type="entry name" value="POLYPHOSPHATE:AMP PHOSPHOTRANSFERASE-RELATED"/>
    <property type="match status" value="1"/>
</dbReference>
<accession>A0A328UF68</accession>
<evidence type="ECO:0000313" key="3">
    <source>
        <dbReference type="Proteomes" id="UP000249377"/>
    </source>
</evidence>
<dbReference type="SUPFAM" id="SSF52540">
    <property type="entry name" value="P-loop containing nucleoside triphosphate hydrolases"/>
    <property type="match status" value="2"/>
</dbReference>
<dbReference type="InterPro" id="IPR022488">
    <property type="entry name" value="PPK2-related"/>
</dbReference>
<dbReference type="EMBL" id="QLYR01000001">
    <property type="protein sequence ID" value="RAQ30447.1"/>
    <property type="molecule type" value="Genomic_DNA"/>
</dbReference>
<reference evidence="2 3" key="1">
    <citation type="submission" date="2018-06" db="EMBL/GenBank/DDBJ databases">
        <title>Noncontiguous genome sequence of Ruminococcaceae bacterium ASD2818.</title>
        <authorList>
            <person name="Chaplin A.V."/>
            <person name="Sokolova S.R."/>
            <person name="Kochetkova T.O."/>
            <person name="Goltsov A.Y."/>
            <person name="Trofimov D.Y."/>
            <person name="Efimov B.A."/>
        </authorList>
    </citation>
    <scope>NUCLEOTIDE SEQUENCE [LARGE SCALE GENOMIC DNA]</scope>
    <source>
        <strain evidence="2 3">ASD2818</strain>
    </source>
</reference>
<dbReference type="Pfam" id="PF03976">
    <property type="entry name" value="PPK2"/>
    <property type="match status" value="2"/>
</dbReference>
<evidence type="ECO:0000259" key="1">
    <source>
        <dbReference type="Pfam" id="PF03976"/>
    </source>
</evidence>
<dbReference type="Gene3D" id="3.40.50.300">
    <property type="entry name" value="P-loop containing nucleotide triphosphate hydrolases"/>
    <property type="match status" value="2"/>
</dbReference>
<comment type="caution">
    <text evidence="2">The sequence shown here is derived from an EMBL/GenBank/DDBJ whole genome shotgun (WGS) entry which is preliminary data.</text>
</comment>
<protein>
    <submittedName>
        <fullName evidence="2">Polyphosphate:AMP phosphotransferase</fullName>
    </submittedName>
</protein>
<feature type="domain" description="Polyphosphate kinase-2-related" evidence="1">
    <location>
        <begin position="264"/>
        <end position="485"/>
    </location>
</feature>
<dbReference type="InterPro" id="IPR027417">
    <property type="entry name" value="P-loop_NTPase"/>
</dbReference>
<dbReference type="InterPro" id="IPR022489">
    <property type="entry name" value="PolyP_AMP_Tfrase"/>
</dbReference>
<dbReference type="AlphaFoldDB" id="A0A328UF68"/>
<dbReference type="RefSeq" id="WP_112331644.1">
    <property type="nucleotide sequence ID" value="NZ_JADPHD010000001.1"/>
</dbReference>